<protein>
    <recommendedName>
        <fullName evidence="3">DAGKc domain-containing protein</fullName>
    </recommendedName>
</protein>
<dbReference type="EMBL" id="CP009215">
    <property type="protein sequence ID" value="AIL97569.1"/>
    <property type="molecule type" value="Genomic_DNA"/>
</dbReference>
<keyword evidence="2" id="KW-1185">Reference proteome</keyword>
<reference evidence="1 2" key="1">
    <citation type="submission" date="2014-08" db="EMBL/GenBank/DDBJ databases">
        <title>Complete genome sequence of Corynebacterium ureicelerivorans DSM 45051, a lipophilic and urea-splitting isolate from a blood culture of a septicaemia patient.</title>
        <authorList>
            <person name="Tippelt A."/>
            <person name="Albersmeier A."/>
            <person name="Brinkrolf K."/>
            <person name="Ruckert C."/>
            <person name="Tauch A."/>
        </authorList>
    </citation>
    <scope>NUCLEOTIDE SEQUENCE [LARGE SCALE GENOMIC DNA]</scope>
    <source>
        <strain evidence="1 2">IMMIB RIV-2301</strain>
    </source>
</reference>
<dbReference type="HOGENOM" id="CLU_087221_0_0_11"/>
<proteinExistence type="predicted"/>
<evidence type="ECO:0000313" key="1">
    <source>
        <dbReference type="EMBL" id="AIL97569.1"/>
    </source>
</evidence>
<organism evidence="1 2">
    <name type="scientific">Corynebacterium ureicelerivorans</name>
    <dbReference type="NCBI Taxonomy" id="401472"/>
    <lineage>
        <taxon>Bacteria</taxon>
        <taxon>Bacillati</taxon>
        <taxon>Actinomycetota</taxon>
        <taxon>Actinomycetes</taxon>
        <taxon>Mycobacteriales</taxon>
        <taxon>Corynebacteriaceae</taxon>
        <taxon>Corynebacterium</taxon>
    </lineage>
</organism>
<dbReference type="Proteomes" id="UP000028939">
    <property type="component" value="Chromosome"/>
</dbReference>
<dbReference type="STRING" id="401472.CUREI_10030"/>
<name>A0A077HMC6_9CORY</name>
<dbReference type="AlphaFoldDB" id="A0A077HMC6"/>
<accession>A0A077HMC6</accession>
<sequence length="264" mass="28159">MRLIHCACGEAPTVPGALRLDLPQHPSQKELRVLTDIAREVLPEDPTPSLDEIQANPSVTHLGAPACAPQQPDEPVRVIVSGDDRALGLVLTRLMRSDVMWVEVGYAPVDPHSPAALVWGAGDVALAVEGTVRPMPSVRTDFGEVVAGSAELFTGDGSAPFTGEIVVDSEVLAGAGEYGARLVPTADAPGIVAVPYVSPLVPTRRFLRRQPVGRTDASRVFAGRALQAGGQEIAVRIDGVARPRPVQRVTFYRHLRDIQSVREP</sequence>
<gene>
    <name evidence="1" type="ORF">CUREI_10030</name>
</gene>
<evidence type="ECO:0000313" key="2">
    <source>
        <dbReference type="Proteomes" id="UP000028939"/>
    </source>
</evidence>
<dbReference type="OrthoDB" id="5189801at2"/>
<dbReference type="KEGG" id="cuv:CUREI_10030"/>
<evidence type="ECO:0008006" key="3">
    <source>
        <dbReference type="Google" id="ProtNLM"/>
    </source>
</evidence>
<dbReference type="RefSeq" id="WP_038613102.1">
    <property type="nucleotide sequence ID" value="NZ_CP009215.1"/>
</dbReference>